<comment type="caution">
    <text evidence="9">The sequence shown here is derived from an EMBL/GenBank/DDBJ whole genome shotgun (WGS) entry which is preliminary data.</text>
</comment>
<keyword evidence="7" id="KW-0175">Coiled coil</keyword>
<dbReference type="InterPro" id="IPR008409">
    <property type="entry name" value="SPF27"/>
</dbReference>
<feature type="region of interest" description="Disordered" evidence="8">
    <location>
        <begin position="63"/>
        <end position="84"/>
    </location>
</feature>
<keyword evidence="10" id="KW-1185">Reference proteome</keyword>
<dbReference type="GeneID" id="83207363"/>
<feature type="coiled-coil region" evidence="7">
    <location>
        <begin position="165"/>
        <end position="192"/>
    </location>
</feature>
<proteinExistence type="inferred from homology"/>
<keyword evidence="3" id="KW-0507">mRNA processing</keyword>
<keyword evidence="6" id="KW-0539">Nucleus</keyword>
<evidence type="ECO:0000256" key="4">
    <source>
        <dbReference type="ARBA" id="ARBA00022728"/>
    </source>
</evidence>
<keyword evidence="4" id="KW-0747">Spliceosome</keyword>
<comment type="subcellular location">
    <subcellularLocation>
        <location evidence="1">Nucleus</location>
    </subcellularLocation>
</comment>
<dbReference type="EMBL" id="JAPQKS010000009">
    <property type="protein sequence ID" value="KAJ5215085.1"/>
    <property type="molecule type" value="Genomic_DNA"/>
</dbReference>
<dbReference type="GO" id="GO:0071013">
    <property type="term" value="C:catalytic step 2 spliceosome"/>
    <property type="evidence" value="ECO:0007669"/>
    <property type="project" value="TreeGrafter"/>
</dbReference>
<reference evidence="9" key="1">
    <citation type="submission" date="2022-11" db="EMBL/GenBank/DDBJ databases">
        <authorList>
            <person name="Petersen C."/>
        </authorList>
    </citation>
    <scope>NUCLEOTIDE SEQUENCE</scope>
    <source>
        <strain evidence="9">IBT 19713</strain>
    </source>
</reference>
<dbReference type="PANTHER" id="PTHR13296:SF0">
    <property type="entry name" value="PRE-MRNA-SPLICING FACTOR SPF27"/>
    <property type="match status" value="1"/>
</dbReference>
<evidence type="ECO:0000256" key="6">
    <source>
        <dbReference type="ARBA" id="ARBA00023242"/>
    </source>
</evidence>
<dbReference type="GO" id="GO:0008380">
    <property type="term" value="P:RNA splicing"/>
    <property type="evidence" value="ECO:0007669"/>
    <property type="project" value="UniProtKB-KW"/>
</dbReference>
<dbReference type="OrthoDB" id="205794at2759"/>
<evidence type="ECO:0008006" key="11">
    <source>
        <dbReference type="Google" id="ProtNLM"/>
    </source>
</evidence>
<evidence type="ECO:0000256" key="8">
    <source>
        <dbReference type="SAM" id="MobiDB-lite"/>
    </source>
</evidence>
<dbReference type="GO" id="GO:0006397">
    <property type="term" value="P:mRNA processing"/>
    <property type="evidence" value="ECO:0007669"/>
    <property type="project" value="UniProtKB-KW"/>
</dbReference>
<evidence type="ECO:0000256" key="5">
    <source>
        <dbReference type="ARBA" id="ARBA00023187"/>
    </source>
</evidence>
<sequence>MNVNFAWAERSACLALANKKDQLQDLNHHIAILLQNASRERNVDAEPSASARQKAQQLVHAELSPDHSTTLHPAIPPSPEPKFSPFMQQELERKARGTPLTGGIDLSRYEAPEAPMRASDSDPPNLEEWRQALRQAYVASSHLTQRHRNLALLEENGKNAWLIGNSQLEEILRGLEKELVETKEATEEVNKQRKLAQVSRYGEISSLEETWQRGVGALLDVELASEGLRKQILEQRRQMAQQNSI</sequence>
<evidence type="ECO:0000313" key="10">
    <source>
        <dbReference type="Proteomes" id="UP001150941"/>
    </source>
</evidence>
<gene>
    <name evidence="9" type="ORF">N7468_010764</name>
</gene>
<evidence type="ECO:0000313" key="9">
    <source>
        <dbReference type="EMBL" id="KAJ5215085.1"/>
    </source>
</evidence>
<name>A0A9W9N893_9EURO</name>
<evidence type="ECO:0000256" key="2">
    <source>
        <dbReference type="ARBA" id="ARBA00010788"/>
    </source>
</evidence>
<protein>
    <recommendedName>
        <fullName evidence="11">BCAS2 family protein</fullName>
    </recommendedName>
</protein>
<evidence type="ECO:0000256" key="7">
    <source>
        <dbReference type="SAM" id="Coils"/>
    </source>
</evidence>
<dbReference type="AlphaFoldDB" id="A0A9W9N893"/>
<keyword evidence="5" id="KW-0508">mRNA splicing</keyword>
<organism evidence="9 10">
    <name type="scientific">Penicillium chermesinum</name>
    <dbReference type="NCBI Taxonomy" id="63820"/>
    <lineage>
        <taxon>Eukaryota</taxon>
        <taxon>Fungi</taxon>
        <taxon>Dikarya</taxon>
        <taxon>Ascomycota</taxon>
        <taxon>Pezizomycotina</taxon>
        <taxon>Eurotiomycetes</taxon>
        <taxon>Eurotiomycetidae</taxon>
        <taxon>Eurotiales</taxon>
        <taxon>Aspergillaceae</taxon>
        <taxon>Penicillium</taxon>
    </lineage>
</organism>
<dbReference type="Pfam" id="PF05700">
    <property type="entry name" value="BCAS2"/>
    <property type="match status" value="1"/>
</dbReference>
<dbReference type="GO" id="GO:0000974">
    <property type="term" value="C:Prp19 complex"/>
    <property type="evidence" value="ECO:0007669"/>
    <property type="project" value="TreeGrafter"/>
</dbReference>
<comment type="similarity">
    <text evidence="2">Belongs to the SPF27 family.</text>
</comment>
<evidence type="ECO:0000256" key="3">
    <source>
        <dbReference type="ARBA" id="ARBA00022664"/>
    </source>
</evidence>
<accession>A0A9W9N893</accession>
<reference evidence="9" key="2">
    <citation type="journal article" date="2023" name="IMA Fungus">
        <title>Comparative genomic study of the Penicillium genus elucidates a diverse pangenome and 15 lateral gene transfer events.</title>
        <authorList>
            <person name="Petersen C."/>
            <person name="Sorensen T."/>
            <person name="Nielsen M.R."/>
            <person name="Sondergaard T.E."/>
            <person name="Sorensen J.L."/>
            <person name="Fitzpatrick D.A."/>
            <person name="Frisvad J.C."/>
            <person name="Nielsen K.L."/>
        </authorList>
    </citation>
    <scope>NUCLEOTIDE SEQUENCE</scope>
    <source>
        <strain evidence="9">IBT 19713</strain>
    </source>
</reference>
<dbReference type="GO" id="GO:0071011">
    <property type="term" value="C:precatalytic spliceosome"/>
    <property type="evidence" value="ECO:0007669"/>
    <property type="project" value="TreeGrafter"/>
</dbReference>
<dbReference type="RefSeq" id="XP_058325582.1">
    <property type="nucleotide sequence ID" value="XM_058480059.1"/>
</dbReference>
<dbReference type="Proteomes" id="UP001150941">
    <property type="component" value="Unassembled WGS sequence"/>
</dbReference>
<dbReference type="PANTHER" id="PTHR13296">
    <property type="entry name" value="BCAS2 PROTEIN"/>
    <property type="match status" value="1"/>
</dbReference>
<evidence type="ECO:0000256" key="1">
    <source>
        <dbReference type="ARBA" id="ARBA00004123"/>
    </source>
</evidence>